<accession>A0AAW1NM08</accession>
<dbReference type="EMBL" id="JALJOQ010000284">
    <property type="protein sequence ID" value="KAK9785972.1"/>
    <property type="molecule type" value="Genomic_DNA"/>
</dbReference>
<dbReference type="GO" id="GO:0006325">
    <property type="term" value="P:chromatin organization"/>
    <property type="evidence" value="ECO:0007669"/>
    <property type="project" value="InterPro"/>
</dbReference>
<sequence length="1512" mass="162351">MPAARPRLNGCNLSLELAPGSVCKSVQDQAGSASAADNESLEAHETQLTLEYERALSLSRVGKPEQATALLEALLQDHFLDAAGNPSAADFPVSPLLSKLRFLVLKNLAALLSREGAAGDESAQRGLELYCQALAMEDDSVMLWQQMGTLAAELGWFGIARCAFERGLLRSPKHPPLLDKLADLLICLGDCTAAAAIVQALFKASPGHAGVADKLLYLKGMDAEVPENFSDYEDIPSTQNWISRQSSFAFRPVKELPGPQQEGNQPAEASPDREAAPASGDSAAEEAGAEVAGDGRANGGDVSAAEDEPASAPRKRQRKLPERSSTRIQILRSQVEDDATEPSPGPRDVTQTLQPFLPPTGIPAQPTATTAASDPAYPSTLNPSSDKSPAEGPQQTRHLAVVVPGLASAVLELADLLSDAWTPTLPCSLRLAELHLLQASSLSEGDQEAALEHFSVCEELCKQAEAVPSSPDHAKSLPASLGINCICAGHKHLTKESEHGAQVAAAKSYIAASLLALCSLRGLESAPDAAEAEALGACASLLVECDALHLFEDAFLKHCLHRMLQCPHKLFEDASSDEDSESAIAEEPHPEIEDSLGPCIYLLYGLQLPHWDVAWIDQDTDGPDPDEAFKTKGQCLDAWQRLLPLLLAYQAEQSVIEHFESLLEKLATEHFPSPPDDAGIEGEMEKGDKPSMLDQQGWDAVSRAERFALWDLCYNPTRATSWAHLPSIYGHAAETLTSEAALGLSVQQWRAADSSALRDHLQAWQTCRRNACAVAIRTSEAESSLAQVWESWGLSWFTEVQNVPPQYDGLTHVAACEEGYHQACRAADHCLRQSQLLLPDEWEFSFYRGKLAAKMGAPASEVLHHMADSCRLALSQKGGQTEPLYRLHATRLTLLLASSEPPLDAIAAYPFLSETQDRLESSSPSDRVDVLVDDCREAMLFCLEAARNFYKPRYHLAKLHLARGEAEAALSQLKPLINRSGRGNVWFYMKEITEDTGEAAGHSSLRARKHSSGSAAHQAASATTPSHQWGLKPPRTSGNGVHQEPGKFLAWVRKVVLLYLHLLAQIGDLETLQRAAAFLTRGLPFAEPECLLDLARVAEQHLVKELVTRLHTALTAARPPDIPLSPQDPSALLPEPLQAWIMQSAQGDVSAGTEGELLQLAHGLFVGHAWGTGDESWEAAVANPAQEAHLQDGSWDLAWATQEAFGAYARLHILSLGITGNTDALLALLAAQRKRARQLEPGPEQEEAQAFAGGMRQALLAALHVQLSKLAQWVMESEPEAPAGPEAADAGTSGEDAQTGTPAKAAAPEATMQLPEATATPPRPTTAESELHTDFAPPGANRKRGLDLGEPAQEGADAVPNGHTAFPGRGRKKPRLGPKAGKGVEGSGHHDPAMDESTSQAIVGGVPNRGGWRERQATCLQALRHAYELLKAKASAGALSQDQMEALCVRAFRVYMMLAHRTKPPLPLWSKKESLAHCNTLEQISGVSFAPGSAFTQSGACISPTIISTSSV</sequence>
<feature type="compositionally biased region" description="Low complexity" evidence="3">
    <location>
        <begin position="1315"/>
        <end position="1328"/>
    </location>
</feature>
<evidence type="ECO:0000256" key="3">
    <source>
        <dbReference type="SAM" id="MobiDB-lite"/>
    </source>
</evidence>
<protein>
    <recommendedName>
        <fullName evidence="6">Calcineurin-binding protein cabin-1</fullName>
    </recommendedName>
</protein>
<keyword evidence="2" id="KW-0539">Nucleus</keyword>
<evidence type="ECO:0000313" key="4">
    <source>
        <dbReference type="EMBL" id="KAK9785972.1"/>
    </source>
</evidence>
<name>A0AAW1NM08_9CHLO</name>
<feature type="compositionally biased region" description="Low complexity" evidence="3">
    <location>
        <begin position="1012"/>
        <end position="1027"/>
    </location>
</feature>
<dbReference type="InterPro" id="IPR033053">
    <property type="entry name" value="Hir3/CABIN1"/>
</dbReference>
<feature type="region of interest" description="Disordered" evidence="3">
    <location>
        <begin position="999"/>
        <end position="1040"/>
    </location>
</feature>
<feature type="region of interest" description="Disordered" evidence="3">
    <location>
        <begin position="1277"/>
        <end position="1397"/>
    </location>
</feature>
<reference evidence="4 5" key="1">
    <citation type="journal article" date="2024" name="Nat. Commun.">
        <title>Phylogenomics reveals the evolutionary origins of lichenization in chlorophyte algae.</title>
        <authorList>
            <person name="Puginier C."/>
            <person name="Libourel C."/>
            <person name="Otte J."/>
            <person name="Skaloud P."/>
            <person name="Haon M."/>
            <person name="Grisel S."/>
            <person name="Petersen M."/>
            <person name="Berrin J.G."/>
            <person name="Delaux P.M."/>
            <person name="Dal Grande F."/>
            <person name="Keller J."/>
        </authorList>
    </citation>
    <scope>NUCLEOTIDE SEQUENCE [LARGE SCALE GENOMIC DNA]</scope>
    <source>
        <strain evidence="4 5">SAG 2036</strain>
    </source>
</reference>
<evidence type="ECO:0008006" key="6">
    <source>
        <dbReference type="Google" id="ProtNLM"/>
    </source>
</evidence>
<comment type="caution">
    <text evidence="4">The sequence shown here is derived from an EMBL/GenBank/DDBJ whole genome shotgun (WGS) entry which is preliminary data.</text>
</comment>
<feature type="region of interest" description="Disordered" evidence="3">
    <location>
        <begin position="254"/>
        <end position="396"/>
    </location>
</feature>
<dbReference type="InterPro" id="IPR011990">
    <property type="entry name" value="TPR-like_helical_dom_sf"/>
</dbReference>
<evidence type="ECO:0000313" key="5">
    <source>
        <dbReference type="Proteomes" id="UP001465755"/>
    </source>
</evidence>
<dbReference type="GO" id="GO:0031491">
    <property type="term" value="F:nucleosome binding"/>
    <property type="evidence" value="ECO:0007669"/>
    <property type="project" value="TreeGrafter"/>
</dbReference>
<organism evidence="4 5">
    <name type="scientific">Symbiochloris irregularis</name>
    <dbReference type="NCBI Taxonomy" id="706552"/>
    <lineage>
        <taxon>Eukaryota</taxon>
        <taxon>Viridiplantae</taxon>
        <taxon>Chlorophyta</taxon>
        <taxon>core chlorophytes</taxon>
        <taxon>Trebouxiophyceae</taxon>
        <taxon>Trebouxiales</taxon>
        <taxon>Trebouxiaceae</taxon>
        <taxon>Symbiochloris</taxon>
    </lineage>
</organism>
<evidence type="ECO:0000256" key="1">
    <source>
        <dbReference type="ARBA" id="ARBA00004123"/>
    </source>
</evidence>
<gene>
    <name evidence="4" type="ORF">WJX73_001151</name>
</gene>
<feature type="compositionally biased region" description="Low complexity" evidence="3">
    <location>
        <begin position="1280"/>
        <end position="1291"/>
    </location>
</feature>
<proteinExistence type="predicted"/>
<dbReference type="SUPFAM" id="SSF48452">
    <property type="entry name" value="TPR-like"/>
    <property type="match status" value="1"/>
</dbReference>
<feature type="compositionally biased region" description="Polar residues" evidence="3">
    <location>
        <begin position="379"/>
        <end position="396"/>
    </location>
</feature>
<keyword evidence="5" id="KW-1185">Reference proteome</keyword>
<dbReference type="PANTHER" id="PTHR15502:SF7">
    <property type="entry name" value="CALCINEURIN-BINDING PROTEIN CABIN-1"/>
    <property type="match status" value="1"/>
</dbReference>
<evidence type="ECO:0000256" key="2">
    <source>
        <dbReference type="ARBA" id="ARBA00023242"/>
    </source>
</evidence>
<dbReference type="PANTHER" id="PTHR15502">
    <property type="entry name" value="CALCINEURIN-BINDING PROTEIN CABIN 1-RELATED"/>
    <property type="match status" value="1"/>
</dbReference>
<dbReference type="Proteomes" id="UP001465755">
    <property type="component" value="Unassembled WGS sequence"/>
</dbReference>
<dbReference type="GO" id="GO:0005634">
    <property type="term" value="C:nucleus"/>
    <property type="evidence" value="ECO:0007669"/>
    <property type="project" value="UniProtKB-SubCell"/>
</dbReference>
<comment type="subcellular location">
    <subcellularLocation>
        <location evidence="1">Nucleus</location>
    </subcellularLocation>
</comment>
<dbReference type="Gene3D" id="1.25.40.10">
    <property type="entry name" value="Tetratricopeptide repeat domain"/>
    <property type="match status" value="1"/>
</dbReference>